<protein>
    <submittedName>
        <fullName evidence="1">Uncharacterized protein</fullName>
    </submittedName>
</protein>
<dbReference type="Proteomes" id="UP001162992">
    <property type="component" value="Chromosome 7"/>
</dbReference>
<reference evidence="2" key="1">
    <citation type="journal article" date="2024" name="Proc. Natl. Acad. Sci. U.S.A.">
        <title>Extraordinary preservation of gene collinearity over three hundred million years revealed in homosporous lycophytes.</title>
        <authorList>
            <person name="Li C."/>
            <person name="Wickell D."/>
            <person name="Kuo L.Y."/>
            <person name="Chen X."/>
            <person name="Nie B."/>
            <person name="Liao X."/>
            <person name="Peng D."/>
            <person name="Ji J."/>
            <person name="Jenkins J."/>
            <person name="Williams M."/>
            <person name="Shu S."/>
            <person name="Plott C."/>
            <person name="Barry K."/>
            <person name="Rajasekar S."/>
            <person name="Grimwood J."/>
            <person name="Han X."/>
            <person name="Sun S."/>
            <person name="Hou Z."/>
            <person name="He W."/>
            <person name="Dai G."/>
            <person name="Sun C."/>
            <person name="Schmutz J."/>
            <person name="Leebens-Mack J.H."/>
            <person name="Li F.W."/>
            <person name="Wang L."/>
        </authorList>
    </citation>
    <scope>NUCLEOTIDE SEQUENCE [LARGE SCALE GENOMIC DNA]</scope>
    <source>
        <strain evidence="2">cv. PW_Plant_1</strain>
    </source>
</reference>
<organism evidence="1 2">
    <name type="scientific">Diphasiastrum complanatum</name>
    <name type="common">Issler's clubmoss</name>
    <name type="synonym">Lycopodium complanatum</name>
    <dbReference type="NCBI Taxonomy" id="34168"/>
    <lineage>
        <taxon>Eukaryota</taxon>
        <taxon>Viridiplantae</taxon>
        <taxon>Streptophyta</taxon>
        <taxon>Embryophyta</taxon>
        <taxon>Tracheophyta</taxon>
        <taxon>Lycopodiopsida</taxon>
        <taxon>Lycopodiales</taxon>
        <taxon>Lycopodiaceae</taxon>
        <taxon>Lycopodioideae</taxon>
        <taxon>Diphasiastrum</taxon>
    </lineage>
</organism>
<accession>A0ACC2D9X2</accession>
<evidence type="ECO:0000313" key="2">
    <source>
        <dbReference type="Proteomes" id="UP001162992"/>
    </source>
</evidence>
<proteinExistence type="predicted"/>
<evidence type="ECO:0000313" key="1">
    <source>
        <dbReference type="EMBL" id="KAJ7551044.1"/>
    </source>
</evidence>
<name>A0ACC2D9X2_DIPCM</name>
<dbReference type="EMBL" id="CM055098">
    <property type="protein sequence ID" value="KAJ7551044.1"/>
    <property type="molecule type" value="Genomic_DNA"/>
</dbReference>
<keyword evidence="2" id="KW-1185">Reference proteome</keyword>
<sequence length="422" mass="46813">MVVSIFALELRPFIMLPPAAARRCFHALPPLLRSQTRSSVSRVAAFLPGAEEPSVKYPSLFSVAPMMDWTDNHFRSLARLISRKSWLYTEMIVAETIVYQQGNLDRLLEFPDFQHPIALQLGGSNLENLAIAARLANSYGYDEINLNCGCPSSKVAGHGCFGARLMLDPVHVGDAMQAIASECNVPVTVKCRIGVDDYDSYDQLFDFVSTVSSKSPTQHFIIHARKALLKGLNPEENRSVPPLKYEYVFALIRDFPELQFTLNGGIVNIGQVKDALSKGAHGVMMGRAAYKSPWITLAKVDREVYGISKAGITRRQIIEQYEEYASSVVGKYGPLKSSIRHVTKPLLHFFHAEPGAGLWRRAVDESLRQSESFHELLKETLKVLPDSVLDSPPSYEMLDNSSIAVGPLPLNSRTCFQLASAL</sequence>
<comment type="caution">
    <text evidence="1">The sequence shown here is derived from an EMBL/GenBank/DDBJ whole genome shotgun (WGS) entry which is preliminary data.</text>
</comment>
<gene>
    <name evidence="1" type="ORF">O6H91_07G131400</name>
</gene>